<accession>A0A2Z4YR59</accession>
<dbReference type="Gene3D" id="3.40.50.1820">
    <property type="entry name" value="alpha/beta hydrolase"/>
    <property type="match status" value="1"/>
</dbReference>
<dbReference type="Pfam" id="PF12697">
    <property type="entry name" value="Abhydrolase_6"/>
    <property type="match status" value="1"/>
</dbReference>
<sequence>MLTAGSTTRTAAATNAAGALPRKKTASGTAYHEAGSGEPLVLIHGVGMRLEAWAPQIAFLSAGHRVIAVDMPGHGESAKLPAGSRLEEFVAWFGRFLDEMAIGTANVAGHSMGALVSGGAAATFGERISRVAYLNGVYRRDPEAKAAVLSRAAAIPVSGVDKEGPLARWFGEDADSVTARELTRKWLNLVDPQGYGVAYAAFAGGDETYADGWKDVAGPTLFLTGSDDPNSTPLMATQMAELAPRGYARIVEGHRHMVNLTAPDIVNNIVQIRGCVNETTFQYRFAKTHFCDGNRHHRYHHRLHSAQRRYRQIDDRA</sequence>
<dbReference type="GO" id="GO:0016020">
    <property type="term" value="C:membrane"/>
    <property type="evidence" value="ECO:0007669"/>
    <property type="project" value="TreeGrafter"/>
</dbReference>
<dbReference type="EMBL" id="CP030762">
    <property type="protein sequence ID" value="AXA43616.1"/>
    <property type="molecule type" value="Genomic_DNA"/>
</dbReference>
<dbReference type="InterPro" id="IPR029058">
    <property type="entry name" value="AB_hydrolase_fold"/>
</dbReference>
<name>A0A2Z4YR59_RHILE</name>
<dbReference type="PANTHER" id="PTHR43798:SF31">
    <property type="entry name" value="AB HYDROLASE SUPERFAMILY PROTEIN YCLE"/>
    <property type="match status" value="1"/>
</dbReference>
<dbReference type="InterPro" id="IPR050266">
    <property type="entry name" value="AB_hydrolase_sf"/>
</dbReference>
<dbReference type="PRINTS" id="PR00111">
    <property type="entry name" value="ABHYDROLASE"/>
</dbReference>
<dbReference type="InterPro" id="IPR000073">
    <property type="entry name" value="AB_hydrolase_1"/>
</dbReference>
<evidence type="ECO:0000256" key="1">
    <source>
        <dbReference type="ARBA" id="ARBA00022801"/>
    </source>
</evidence>
<dbReference type="SUPFAM" id="SSF53474">
    <property type="entry name" value="alpha/beta-Hydrolases"/>
    <property type="match status" value="1"/>
</dbReference>
<organism evidence="3 4">
    <name type="scientific">Rhizobium leguminosarum</name>
    <dbReference type="NCBI Taxonomy" id="384"/>
    <lineage>
        <taxon>Bacteria</taxon>
        <taxon>Pseudomonadati</taxon>
        <taxon>Pseudomonadota</taxon>
        <taxon>Alphaproteobacteria</taxon>
        <taxon>Hyphomicrobiales</taxon>
        <taxon>Rhizobiaceae</taxon>
        <taxon>Rhizobium/Agrobacterium group</taxon>
        <taxon>Rhizobium</taxon>
    </lineage>
</organism>
<geneLocation type="plasmid" evidence="3 4">
    <name>unnamed2</name>
</geneLocation>
<keyword evidence="3" id="KW-0614">Plasmid</keyword>
<proteinExistence type="predicted"/>
<protein>
    <submittedName>
        <fullName evidence="3">Alpha/beta hydrolase family protein</fullName>
    </submittedName>
</protein>
<reference evidence="3 4" key="1">
    <citation type="submission" date="2018-07" db="EMBL/GenBank/DDBJ databases">
        <title>Rhizobium leguminosarum strain:ATCC 14479 Genome sequencing and assembly.</title>
        <authorList>
            <person name="Chakraborty R."/>
        </authorList>
    </citation>
    <scope>NUCLEOTIDE SEQUENCE [LARGE SCALE GENOMIC DNA]</scope>
    <source>
        <strain evidence="3 4">ATCC 14479</strain>
        <plasmid evidence="4">Plasmid unnamed2</plasmid>
    </source>
</reference>
<evidence type="ECO:0000259" key="2">
    <source>
        <dbReference type="Pfam" id="PF12697"/>
    </source>
</evidence>
<dbReference type="GO" id="GO:0016787">
    <property type="term" value="F:hydrolase activity"/>
    <property type="evidence" value="ECO:0007669"/>
    <property type="project" value="UniProtKB-KW"/>
</dbReference>
<dbReference type="AlphaFoldDB" id="A0A2Z4YR59"/>
<dbReference type="PANTHER" id="PTHR43798">
    <property type="entry name" value="MONOACYLGLYCEROL LIPASE"/>
    <property type="match status" value="1"/>
</dbReference>
<dbReference type="Proteomes" id="UP000251166">
    <property type="component" value="Plasmid unnamed2"/>
</dbReference>
<keyword evidence="1 3" id="KW-0378">Hydrolase</keyword>
<evidence type="ECO:0000313" key="3">
    <source>
        <dbReference type="EMBL" id="AXA43616.1"/>
    </source>
</evidence>
<evidence type="ECO:0000313" key="4">
    <source>
        <dbReference type="Proteomes" id="UP000251166"/>
    </source>
</evidence>
<gene>
    <name evidence="3" type="ORF">DLJ82_7371</name>
</gene>
<feature type="domain" description="AB hydrolase-1" evidence="2">
    <location>
        <begin position="40"/>
        <end position="267"/>
    </location>
</feature>